<dbReference type="Pfam" id="PF05016">
    <property type="entry name" value="ParE_toxin"/>
    <property type="match status" value="1"/>
</dbReference>
<dbReference type="Gene3D" id="3.30.2310.20">
    <property type="entry name" value="RelE-like"/>
    <property type="match status" value="1"/>
</dbReference>
<accession>A0A923S1R3</accession>
<dbReference type="RefSeq" id="WP_187081029.1">
    <property type="nucleotide sequence ID" value="NZ_JACORU010000002.1"/>
</dbReference>
<sequence>MSRVRLDAAARAEFLHEVLYYETVQRGLGRKFRESIDTAVERLLRVPDSGRPEDLDCRRIRVEGFPFSLVYRVEARETVIYAVRNDARQPGYWLERAK</sequence>
<evidence type="ECO:0000313" key="3">
    <source>
        <dbReference type="Proteomes" id="UP000596827"/>
    </source>
</evidence>
<reference evidence="2" key="1">
    <citation type="submission" date="2020-08" db="EMBL/GenBank/DDBJ databases">
        <title>Ramlibacter sp. GTP1 16S ribosomal RNA gene genome sequencing and assembly.</title>
        <authorList>
            <person name="Kang M."/>
        </authorList>
    </citation>
    <scope>NUCLEOTIDE SEQUENCE</scope>
    <source>
        <strain evidence="2">GTP1</strain>
    </source>
</reference>
<dbReference type="AlphaFoldDB" id="A0A923S1R3"/>
<organism evidence="2 3">
    <name type="scientific">Ramlibacter albus</name>
    <dbReference type="NCBI Taxonomy" id="2079448"/>
    <lineage>
        <taxon>Bacteria</taxon>
        <taxon>Pseudomonadati</taxon>
        <taxon>Pseudomonadota</taxon>
        <taxon>Betaproteobacteria</taxon>
        <taxon>Burkholderiales</taxon>
        <taxon>Comamonadaceae</taxon>
        <taxon>Ramlibacter</taxon>
    </lineage>
</organism>
<keyword evidence="3" id="KW-1185">Reference proteome</keyword>
<name>A0A923S1R3_9BURK</name>
<proteinExistence type="predicted"/>
<dbReference type="InterPro" id="IPR035093">
    <property type="entry name" value="RelE/ParE_toxin_dom_sf"/>
</dbReference>
<dbReference type="Proteomes" id="UP000596827">
    <property type="component" value="Unassembled WGS sequence"/>
</dbReference>
<dbReference type="EMBL" id="JACORU010000002">
    <property type="protein sequence ID" value="MBC5764570.1"/>
    <property type="molecule type" value="Genomic_DNA"/>
</dbReference>
<comment type="caution">
    <text evidence="2">The sequence shown here is derived from an EMBL/GenBank/DDBJ whole genome shotgun (WGS) entry which is preliminary data.</text>
</comment>
<dbReference type="InterPro" id="IPR007712">
    <property type="entry name" value="RelE/ParE_toxin"/>
</dbReference>
<protein>
    <submittedName>
        <fullName evidence="2">Type II toxin-antitoxin system RelE/ParE family toxin</fullName>
    </submittedName>
</protein>
<keyword evidence="1" id="KW-1277">Toxin-antitoxin system</keyword>
<evidence type="ECO:0000313" key="2">
    <source>
        <dbReference type="EMBL" id="MBC5764570.1"/>
    </source>
</evidence>
<gene>
    <name evidence="2" type="ORF">H8R02_08925</name>
</gene>
<evidence type="ECO:0000256" key="1">
    <source>
        <dbReference type="ARBA" id="ARBA00022649"/>
    </source>
</evidence>